<protein>
    <submittedName>
        <fullName evidence="4">GYF domain-containing protein</fullName>
    </submittedName>
</protein>
<feature type="domain" description="GYF" evidence="2">
    <location>
        <begin position="11"/>
        <end position="59"/>
    </location>
</feature>
<dbReference type="AlphaFoldDB" id="A0A914DVZ3"/>
<feature type="region of interest" description="Disordered" evidence="1">
    <location>
        <begin position="183"/>
        <end position="216"/>
    </location>
</feature>
<dbReference type="InterPro" id="IPR035445">
    <property type="entry name" value="GYF-like_dom_sf"/>
</dbReference>
<evidence type="ECO:0000256" key="1">
    <source>
        <dbReference type="SAM" id="MobiDB-lite"/>
    </source>
</evidence>
<evidence type="ECO:0000259" key="2">
    <source>
        <dbReference type="PROSITE" id="PS50829"/>
    </source>
</evidence>
<evidence type="ECO:0000313" key="4">
    <source>
        <dbReference type="WBParaSite" id="ACRNAN_scaffold418.g30492.t1"/>
    </source>
</evidence>
<dbReference type="SMART" id="SM00444">
    <property type="entry name" value="GYF"/>
    <property type="match status" value="1"/>
</dbReference>
<dbReference type="Pfam" id="PF02213">
    <property type="entry name" value="GYF"/>
    <property type="match status" value="1"/>
</dbReference>
<dbReference type="SUPFAM" id="SSF55277">
    <property type="entry name" value="GYF domain"/>
    <property type="match status" value="1"/>
</dbReference>
<sequence length="276" mass="30738">MNTPPPMSLSPVMWYYMGQDDQEHGPFDSARMILWSNSGYFNDMLMVRTENDSKYYPLVEWTRLCGNQLPFIFPVIVSMDSLLMDRMNALNLAHHGGQMPPPPPAPTMANPMRIFSNGPISVAPPPAPTGPIMVSFPTGMPPPPPQNAQVFSPNQQFIYTKQAQTVPGFPPFSMVNNSMYVSSIHPESENPSSTVSNTPDSEPMNESPPHADKKVDTMDAPWTRYRVERGTSPIRMLNQTSKETQTTPIKVSAQEASRLLAGMLKTPIEIVFDHET</sequence>
<dbReference type="Gene3D" id="3.30.1490.40">
    <property type="match status" value="1"/>
</dbReference>
<proteinExistence type="predicted"/>
<evidence type="ECO:0000313" key="3">
    <source>
        <dbReference type="Proteomes" id="UP000887540"/>
    </source>
</evidence>
<keyword evidence="3" id="KW-1185">Reference proteome</keyword>
<dbReference type="WBParaSite" id="ACRNAN_scaffold418.g30492.t1">
    <property type="protein sequence ID" value="ACRNAN_scaffold418.g30492.t1"/>
    <property type="gene ID" value="ACRNAN_scaffold418.g30492"/>
</dbReference>
<feature type="compositionally biased region" description="Polar residues" evidence="1">
    <location>
        <begin position="189"/>
        <end position="200"/>
    </location>
</feature>
<reference evidence="4" key="1">
    <citation type="submission" date="2022-11" db="UniProtKB">
        <authorList>
            <consortium name="WormBaseParasite"/>
        </authorList>
    </citation>
    <scope>IDENTIFICATION</scope>
</reference>
<dbReference type="Proteomes" id="UP000887540">
    <property type="component" value="Unplaced"/>
</dbReference>
<organism evidence="3 4">
    <name type="scientific">Acrobeloides nanus</name>
    <dbReference type="NCBI Taxonomy" id="290746"/>
    <lineage>
        <taxon>Eukaryota</taxon>
        <taxon>Metazoa</taxon>
        <taxon>Ecdysozoa</taxon>
        <taxon>Nematoda</taxon>
        <taxon>Chromadorea</taxon>
        <taxon>Rhabditida</taxon>
        <taxon>Tylenchina</taxon>
        <taxon>Cephalobomorpha</taxon>
        <taxon>Cephaloboidea</taxon>
        <taxon>Cephalobidae</taxon>
        <taxon>Acrobeloides</taxon>
    </lineage>
</organism>
<name>A0A914DVZ3_9BILA</name>
<accession>A0A914DVZ3</accession>
<dbReference type="PROSITE" id="PS50829">
    <property type="entry name" value="GYF"/>
    <property type="match status" value="1"/>
</dbReference>
<dbReference type="InterPro" id="IPR003169">
    <property type="entry name" value="GYF"/>
</dbReference>